<dbReference type="EMBL" id="NNAY01000929">
    <property type="protein sequence ID" value="OXU25857.1"/>
    <property type="molecule type" value="Genomic_DNA"/>
</dbReference>
<keyword evidence="3" id="KW-1185">Reference proteome</keyword>
<evidence type="ECO:0000313" key="3">
    <source>
        <dbReference type="Proteomes" id="UP000215335"/>
    </source>
</evidence>
<sequence length="102" mass="11608">MLTFIFDAGIPPSGKNLPSTWSRTAARRREEIERPRSPEATQRPAGHCIRVRVQQRIRKPHYIAPFSVKALGFTRSLVKKVFAREDYRAIISVEFGLSSALL</sequence>
<name>A0A232F671_9HYME</name>
<evidence type="ECO:0000313" key="2">
    <source>
        <dbReference type="EMBL" id="OXU25857.1"/>
    </source>
</evidence>
<feature type="compositionally biased region" description="Basic and acidic residues" evidence="1">
    <location>
        <begin position="27"/>
        <end position="37"/>
    </location>
</feature>
<dbReference type="Proteomes" id="UP000215335">
    <property type="component" value="Unassembled WGS sequence"/>
</dbReference>
<proteinExistence type="predicted"/>
<dbReference type="AlphaFoldDB" id="A0A232F671"/>
<evidence type="ECO:0000256" key="1">
    <source>
        <dbReference type="SAM" id="MobiDB-lite"/>
    </source>
</evidence>
<accession>A0A232F671</accession>
<feature type="region of interest" description="Disordered" evidence="1">
    <location>
        <begin position="16"/>
        <end position="44"/>
    </location>
</feature>
<comment type="caution">
    <text evidence="2">The sequence shown here is derived from an EMBL/GenBank/DDBJ whole genome shotgun (WGS) entry which is preliminary data.</text>
</comment>
<gene>
    <name evidence="2" type="ORF">TSAR_008748</name>
</gene>
<organism evidence="2 3">
    <name type="scientific">Trichomalopsis sarcophagae</name>
    <dbReference type="NCBI Taxonomy" id="543379"/>
    <lineage>
        <taxon>Eukaryota</taxon>
        <taxon>Metazoa</taxon>
        <taxon>Ecdysozoa</taxon>
        <taxon>Arthropoda</taxon>
        <taxon>Hexapoda</taxon>
        <taxon>Insecta</taxon>
        <taxon>Pterygota</taxon>
        <taxon>Neoptera</taxon>
        <taxon>Endopterygota</taxon>
        <taxon>Hymenoptera</taxon>
        <taxon>Apocrita</taxon>
        <taxon>Proctotrupomorpha</taxon>
        <taxon>Chalcidoidea</taxon>
        <taxon>Pteromalidae</taxon>
        <taxon>Pteromalinae</taxon>
        <taxon>Trichomalopsis</taxon>
    </lineage>
</organism>
<protein>
    <submittedName>
        <fullName evidence="2">Uncharacterized protein</fullName>
    </submittedName>
</protein>
<reference evidence="2 3" key="1">
    <citation type="journal article" date="2017" name="Curr. Biol.">
        <title>The Evolution of Venom by Co-option of Single-Copy Genes.</title>
        <authorList>
            <person name="Martinson E.O."/>
            <person name="Mrinalini"/>
            <person name="Kelkar Y.D."/>
            <person name="Chang C.H."/>
            <person name="Werren J.H."/>
        </authorList>
    </citation>
    <scope>NUCLEOTIDE SEQUENCE [LARGE SCALE GENOMIC DNA]</scope>
    <source>
        <strain evidence="2 3">Alberta</strain>
        <tissue evidence="2">Whole body</tissue>
    </source>
</reference>